<evidence type="ECO:0008006" key="7">
    <source>
        <dbReference type="Google" id="ProtNLM"/>
    </source>
</evidence>
<comment type="subcellular location">
    <subcellularLocation>
        <location evidence="1">Plastid</location>
        <location evidence="1">Chloroplast</location>
    </subcellularLocation>
</comment>
<dbReference type="PANTHER" id="PTHR33926:SF4">
    <property type="entry name" value="PROTEIN TIC 22, CHLOROPLASTIC"/>
    <property type="match status" value="1"/>
</dbReference>
<keyword evidence="4" id="KW-0812">Transmembrane</keyword>
<proteinExistence type="predicted"/>
<protein>
    <recommendedName>
        <fullName evidence="7">Tic22-like family protein</fullName>
    </recommendedName>
</protein>
<gene>
    <name evidence="5" type="ORF">NDN08_005018</name>
</gene>
<dbReference type="EMBL" id="JAMWBK010000001">
    <property type="protein sequence ID" value="KAJ8908304.1"/>
    <property type="molecule type" value="Genomic_DNA"/>
</dbReference>
<name>A0AAV8V215_9RHOD</name>
<feature type="transmembrane region" description="Helical" evidence="4">
    <location>
        <begin position="55"/>
        <end position="77"/>
    </location>
</feature>
<keyword evidence="2" id="KW-0150">Chloroplast</keyword>
<evidence type="ECO:0000256" key="2">
    <source>
        <dbReference type="ARBA" id="ARBA00022528"/>
    </source>
</evidence>
<keyword evidence="4" id="KW-1133">Transmembrane helix</keyword>
<dbReference type="Gene3D" id="3.40.1350.100">
    <property type="match status" value="2"/>
</dbReference>
<evidence type="ECO:0000256" key="3">
    <source>
        <dbReference type="ARBA" id="ARBA00022640"/>
    </source>
</evidence>
<keyword evidence="3" id="KW-0934">Plastid</keyword>
<accession>A0AAV8V215</accession>
<evidence type="ECO:0000256" key="1">
    <source>
        <dbReference type="ARBA" id="ARBA00004229"/>
    </source>
</evidence>
<organism evidence="5 6">
    <name type="scientific">Rhodosorus marinus</name>
    <dbReference type="NCBI Taxonomy" id="101924"/>
    <lineage>
        <taxon>Eukaryota</taxon>
        <taxon>Rhodophyta</taxon>
        <taxon>Stylonematophyceae</taxon>
        <taxon>Stylonematales</taxon>
        <taxon>Stylonemataceae</taxon>
        <taxon>Rhodosorus</taxon>
    </lineage>
</organism>
<comment type="caution">
    <text evidence="5">The sequence shown here is derived from an EMBL/GenBank/DDBJ whole genome shotgun (WGS) entry which is preliminary data.</text>
</comment>
<dbReference type="AlphaFoldDB" id="A0AAV8V215"/>
<evidence type="ECO:0000256" key="4">
    <source>
        <dbReference type="SAM" id="Phobius"/>
    </source>
</evidence>
<dbReference type="GO" id="GO:0015031">
    <property type="term" value="P:protein transport"/>
    <property type="evidence" value="ECO:0007669"/>
    <property type="project" value="InterPro"/>
</dbReference>
<sequence>MDIGFCSINFVKLDILKAASSACRDRVVRGRTRVGRVTMSSSGGGKQKKSGMPRWVAGLGFLVVLTALVSPAFAPLLGPPKLSDTEVNQRLNKVVLFSVTDQGGKPFLTETAKERIGYFFFDPTDAEAFLSKAKEFDESAKIFPVTLDEAYKFVARKGGDTFRLMANRTEVEEAEKIIGSNFSGSAPLFFVDGMSFQSADGEKKVIPLFFEKEDLEATIAKLARENPALKDSIPSEFSVIDLGSALDEMKSGRNPALQNVVFYPSETAMAYLRSMQGSGN</sequence>
<dbReference type="InterPro" id="IPR007378">
    <property type="entry name" value="Tic22-like"/>
</dbReference>
<evidence type="ECO:0000313" key="5">
    <source>
        <dbReference type="EMBL" id="KAJ8908304.1"/>
    </source>
</evidence>
<evidence type="ECO:0000313" key="6">
    <source>
        <dbReference type="Proteomes" id="UP001157974"/>
    </source>
</evidence>
<dbReference type="GO" id="GO:0009507">
    <property type="term" value="C:chloroplast"/>
    <property type="evidence" value="ECO:0007669"/>
    <property type="project" value="UniProtKB-SubCell"/>
</dbReference>
<keyword evidence="4" id="KW-0472">Membrane</keyword>
<dbReference type="Proteomes" id="UP001157974">
    <property type="component" value="Unassembled WGS sequence"/>
</dbReference>
<dbReference type="Pfam" id="PF04278">
    <property type="entry name" value="Tic22"/>
    <property type="match status" value="1"/>
</dbReference>
<keyword evidence="6" id="KW-1185">Reference proteome</keyword>
<reference evidence="5 6" key="1">
    <citation type="journal article" date="2023" name="Nat. Commun.">
        <title>Origin of minicircular mitochondrial genomes in red algae.</title>
        <authorList>
            <person name="Lee Y."/>
            <person name="Cho C.H."/>
            <person name="Lee Y.M."/>
            <person name="Park S.I."/>
            <person name="Yang J.H."/>
            <person name="West J.A."/>
            <person name="Bhattacharya D."/>
            <person name="Yoon H.S."/>
        </authorList>
    </citation>
    <scope>NUCLEOTIDE SEQUENCE [LARGE SCALE GENOMIC DNA]</scope>
    <source>
        <strain evidence="5 6">CCMP1338</strain>
        <tissue evidence="5">Whole cell</tissue>
    </source>
</reference>
<dbReference type="PANTHER" id="PTHR33926">
    <property type="entry name" value="PROTEIN TIC 22, CHLOROPLASTIC"/>
    <property type="match status" value="1"/>
</dbReference>